<dbReference type="AlphaFoldDB" id="A0A9Q0FUL0"/>
<protein>
    <submittedName>
        <fullName evidence="3">Uncharacterized protein</fullName>
    </submittedName>
</protein>
<feature type="signal peptide" evidence="2">
    <location>
        <begin position="1"/>
        <end position="17"/>
    </location>
</feature>
<keyword evidence="2" id="KW-0732">Signal</keyword>
<dbReference type="EMBL" id="JAKUCV010003721">
    <property type="protein sequence ID" value="KAJ4837837.1"/>
    <property type="molecule type" value="Genomic_DNA"/>
</dbReference>
<name>A0A9Q0FUL0_9ROSI</name>
<comment type="caution">
    <text evidence="3">The sequence shown here is derived from an EMBL/GenBank/DDBJ whole genome shotgun (WGS) entry which is preliminary data.</text>
</comment>
<reference evidence="3" key="2">
    <citation type="journal article" date="2023" name="Plants (Basel)">
        <title>Annotation of the Turnera subulata (Passifloraceae) Draft Genome Reveals the S-Locus Evolved after the Divergence of Turneroideae from Passifloroideae in a Stepwise Manner.</title>
        <authorList>
            <person name="Henning P.M."/>
            <person name="Roalson E.H."/>
            <person name="Mir W."/>
            <person name="McCubbin A.G."/>
            <person name="Shore J.S."/>
        </authorList>
    </citation>
    <scope>NUCLEOTIDE SEQUENCE</scope>
    <source>
        <strain evidence="3">F60SS</strain>
    </source>
</reference>
<sequence length="193" mass="21334">MLVQWLKTFNLCTATTASPTSTAPTSYISIQNRIDRNRQTLSSGYEDVDSKNGPVTSSPSQHHVPMSHYSAFLAPGVEGRPEGADGDSAVVIGNRLITKAKAPPQIVIQVKNSHKFYTTVILLYCHEIEFFTLSDSHFLYYFQLGRFTKLVIILVWQEYDLSLIPPKFSNCSGSQVAAVSSAEFEKGSNSKHA</sequence>
<evidence type="ECO:0000256" key="1">
    <source>
        <dbReference type="SAM" id="MobiDB-lite"/>
    </source>
</evidence>
<evidence type="ECO:0000313" key="4">
    <source>
        <dbReference type="Proteomes" id="UP001141552"/>
    </source>
</evidence>
<accession>A0A9Q0FUL0</accession>
<feature type="chain" id="PRO_5040513454" evidence="2">
    <location>
        <begin position="18"/>
        <end position="193"/>
    </location>
</feature>
<dbReference type="Proteomes" id="UP001141552">
    <property type="component" value="Unassembled WGS sequence"/>
</dbReference>
<proteinExistence type="predicted"/>
<evidence type="ECO:0000256" key="2">
    <source>
        <dbReference type="SAM" id="SignalP"/>
    </source>
</evidence>
<organism evidence="3 4">
    <name type="scientific">Turnera subulata</name>
    <dbReference type="NCBI Taxonomy" id="218843"/>
    <lineage>
        <taxon>Eukaryota</taxon>
        <taxon>Viridiplantae</taxon>
        <taxon>Streptophyta</taxon>
        <taxon>Embryophyta</taxon>
        <taxon>Tracheophyta</taxon>
        <taxon>Spermatophyta</taxon>
        <taxon>Magnoliopsida</taxon>
        <taxon>eudicotyledons</taxon>
        <taxon>Gunneridae</taxon>
        <taxon>Pentapetalae</taxon>
        <taxon>rosids</taxon>
        <taxon>fabids</taxon>
        <taxon>Malpighiales</taxon>
        <taxon>Passifloraceae</taxon>
        <taxon>Turnera</taxon>
    </lineage>
</organism>
<reference evidence="3" key="1">
    <citation type="submission" date="2022-02" db="EMBL/GenBank/DDBJ databases">
        <authorList>
            <person name="Henning P.M."/>
            <person name="McCubbin A.G."/>
            <person name="Shore J.S."/>
        </authorList>
    </citation>
    <scope>NUCLEOTIDE SEQUENCE</scope>
    <source>
        <strain evidence="3">F60SS</strain>
        <tissue evidence="3">Leaves</tissue>
    </source>
</reference>
<evidence type="ECO:0000313" key="3">
    <source>
        <dbReference type="EMBL" id="KAJ4837837.1"/>
    </source>
</evidence>
<gene>
    <name evidence="3" type="ORF">Tsubulata_001645</name>
</gene>
<keyword evidence="4" id="KW-1185">Reference proteome</keyword>
<feature type="region of interest" description="Disordered" evidence="1">
    <location>
        <begin position="43"/>
        <end position="63"/>
    </location>
</feature>
<dbReference type="OrthoDB" id="407555at2759"/>